<name>A0A1S1P3S4_METEX</name>
<dbReference type="GO" id="GO:0003960">
    <property type="term" value="F:quinone reductase (NADPH) activity"/>
    <property type="evidence" value="ECO:0007669"/>
    <property type="project" value="TreeGrafter"/>
</dbReference>
<dbReference type="GO" id="GO:0070402">
    <property type="term" value="F:NADPH binding"/>
    <property type="evidence" value="ECO:0007669"/>
    <property type="project" value="TreeGrafter"/>
</dbReference>
<evidence type="ECO:0000256" key="2">
    <source>
        <dbReference type="ARBA" id="ARBA00023002"/>
    </source>
</evidence>
<dbReference type="PANTHER" id="PTHR48106:SF13">
    <property type="entry name" value="QUINONE OXIDOREDUCTASE-RELATED"/>
    <property type="match status" value="1"/>
</dbReference>
<dbReference type="InterPro" id="IPR020843">
    <property type="entry name" value="ER"/>
</dbReference>
<keyword evidence="1" id="KW-0521">NADP</keyword>
<dbReference type="SUPFAM" id="SSF51735">
    <property type="entry name" value="NAD(P)-binding Rossmann-fold domains"/>
    <property type="match status" value="1"/>
</dbReference>
<feature type="domain" description="Enoyl reductase (ER)" evidence="3">
    <location>
        <begin position="11"/>
        <end position="321"/>
    </location>
</feature>
<dbReference type="InterPro" id="IPR011032">
    <property type="entry name" value="GroES-like_sf"/>
</dbReference>
<reference evidence="4 5" key="1">
    <citation type="submission" date="2016-10" db="EMBL/GenBank/DDBJ databases">
        <title>Draft genome sequence of Methylobacterium extorquens CP3, a seed endophyte of Crotalaria pumila with plant growth-promoting and metal tolerance properties.</title>
        <authorList>
            <person name="Sanchez-Lopez A.S."/>
            <person name="Van Hamme J.D."/>
            <person name="Thijs S."/>
            <person name="Mcammond B.M."/>
            <person name="Stevens V."/>
            <person name="Gonzalez-Chavez M.D.C."/>
            <person name="Vangronsveld J."/>
        </authorList>
    </citation>
    <scope>NUCLEOTIDE SEQUENCE [LARGE SCALE GENOMIC DNA]</scope>
    <source>
        <strain evidence="4 5">CP3</strain>
    </source>
</reference>
<dbReference type="Pfam" id="PF00107">
    <property type="entry name" value="ADH_zinc_N"/>
    <property type="match status" value="1"/>
</dbReference>
<evidence type="ECO:0000259" key="3">
    <source>
        <dbReference type="SMART" id="SM00829"/>
    </source>
</evidence>
<accession>A0A1S1P3S4</accession>
<proteinExistence type="predicted"/>
<evidence type="ECO:0000256" key="1">
    <source>
        <dbReference type="ARBA" id="ARBA00022857"/>
    </source>
</evidence>
<dbReference type="SMART" id="SM00829">
    <property type="entry name" value="PKS_ER"/>
    <property type="match status" value="1"/>
</dbReference>
<evidence type="ECO:0000313" key="4">
    <source>
        <dbReference type="EMBL" id="OHV17623.1"/>
    </source>
</evidence>
<protein>
    <recommendedName>
        <fullName evidence="3">Enoyl reductase (ER) domain-containing protein</fullName>
    </recommendedName>
</protein>
<dbReference type="Gene3D" id="3.40.50.720">
    <property type="entry name" value="NAD(P)-binding Rossmann-like Domain"/>
    <property type="match status" value="1"/>
</dbReference>
<dbReference type="InterPro" id="IPR036291">
    <property type="entry name" value="NAD(P)-bd_dom_sf"/>
</dbReference>
<keyword evidence="2" id="KW-0560">Oxidoreductase</keyword>
<dbReference type="InterPro" id="IPR013154">
    <property type="entry name" value="ADH-like_N"/>
</dbReference>
<dbReference type="Pfam" id="PF08240">
    <property type="entry name" value="ADH_N"/>
    <property type="match status" value="1"/>
</dbReference>
<dbReference type="PANTHER" id="PTHR48106">
    <property type="entry name" value="QUINONE OXIDOREDUCTASE PIG3-RELATED"/>
    <property type="match status" value="1"/>
</dbReference>
<gene>
    <name evidence="4" type="ORF">BK022_04465</name>
</gene>
<dbReference type="InterPro" id="IPR013149">
    <property type="entry name" value="ADH-like_C"/>
</dbReference>
<dbReference type="Proteomes" id="UP000180215">
    <property type="component" value="Unassembled WGS sequence"/>
</dbReference>
<sequence length="323" mass="33680">MALVIAQYGQGGPEVMQAEERDIGAPAAGMVKLRQEAIGFNYFDVLQRKGLISGSVPGRVMGIEGAGTVTAVGPGVGGFAVGDRVGYLRSQGAYADERLIEADLLFHLPEDIGFDIAAALTVKGFMAWLCARRLYEVQHGQTVLVTTAAGGVGSLVTRLAAHHGARVIGMVGSEPKRRPVRDSGAVDVAVGLDDAVGMVARLTGETGVDAVFDGLGADTAERLLAADAVRPGGTIVSFGAAAGWPTADREAIARRGYSFMAPQAPNYIASASELRGAMAEVFALHRNGAFGAIPLTRHPLRDAAELHRQVDRRVVSGISLLVP</sequence>
<dbReference type="GO" id="GO:0005829">
    <property type="term" value="C:cytosol"/>
    <property type="evidence" value="ECO:0007669"/>
    <property type="project" value="TreeGrafter"/>
</dbReference>
<organism evidence="4 5">
    <name type="scientific">Methylorubrum extorquens</name>
    <name type="common">Methylobacterium dichloromethanicum</name>
    <name type="synonym">Methylobacterium extorquens</name>
    <dbReference type="NCBI Taxonomy" id="408"/>
    <lineage>
        <taxon>Bacteria</taxon>
        <taxon>Pseudomonadati</taxon>
        <taxon>Pseudomonadota</taxon>
        <taxon>Alphaproteobacteria</taxon>
        <taxon>Hyphomicrobiales</taxon>
        <taxon>Methylobacteriaceae</taxon>
        <taxon>Methylorubrum</taxon>
    </lineage>
</organism>
<dbReference type="AlphaFoldDB" id="A0A1S1P3S4"/>
<evidence type="ECO:0000313" key="5">
    <source>
        <dbReference type="Proteomes" id="UP000180215"/>
    </source>
</evidence>
<dbReference type="SUPFAM" id="SSF50129">
    <property type="entry name" value="GroES-like"/>
    <property type="match status" value="1"/>
</dbReference>
<dbReference type="EMBL" id="MNAO01000029">
    <property type="protein sequence ID" value="OHV17623.1"/>
    <property type="molecule type" value="Genomic_DNA"/>
</dbReference>
<comment type="caution">
    <text evidence="4">The sequence shown here is derived from an EMBL/GenBank/DDBJ whole genome shotgun (WGS) entry which is preliminary data.</text>
</comment>
<dbReference type="Gene3D" id="3.90.180.10">
    <property type="entry name" value="Medium-chain alcohol dehydrogenases, catalytic domain"/>
    <property type="match status" value="1"/>
</dbReference>
<dbReference type="GO" id="GO:0035925">
    <property type="term" value="F:mRNA 3'-UTR AU-rich region binding"/>
    <property type="evidence" value="ECO:0007669"/>
    <property type="project" value="TreeGrafter"/>
</dbReference>